<evidence type="ECO:0000313" key="7">
    <source>
        <dbReference type="EMBL" id="RHD07851.1"/>
    </source>
</evidence>
<sequence>MSKKQDDYYFDNFMKCAEYSCKAAYLLKEILTEFQPEEISKKMEEIHEIERQADTQRHEITDKLAKAFITPIEREDIIALSHHIDDVTDKIEEVLIRVYINNVQEMCQEVFLMLDVVIECCEELQTLLKEFKNFKHSKELKPSIIRMNTLEEKEDELFISSMRKLHVEEQDVRNIIAWREIYTYLEKCADACEHVADIVGSVAMKNS</sequence>
<evidence type="ECO:0000313" key="10">
    <source>
        <dbReference type="EMBL" id="RHJ15482.1"/>
    </source>
</evidence>
<dbReference type="Proteomes" id="UP001211731">
    <property type="component" value="Unassembled WGS sequence"/>
</dbReference>
<dbReference type="InterPro" id="IPR038078">
    <property type="entry name" value="PhoU-like_sf"/>
</dbReference>
<evidence type="ECO:0000313" key="9">
    <source>
        <dbReference type="EMBL" id="RHG87809.1"/>
    </source>
</evidence>
<evidence type="ECO:0000313" key="12">
    <source>
        <dbReference type="Proteomes" id="UP000283981"/>
    </source>
</evidence>
<accession>A0A2N5P1J5</accession>
<dbReference type="EMBL" id="JAPZEG010000004">
    <property type="protein sequence ID" value="MDE1202783.1"/>
    <property type="molecule type" value="Genomic_DNA"/>
</dbReference>
<dbReference type="EMBL" id="QRIS01000003">
    <property type="protein sequence ID" value="RHG87809.1"/>
    <property type="molecule type" value="Genomic_DNA"/>
</dbReference>
<evidence type="ECO:0000313" key="4">
    <source>
        <dbReference type="EMBL" id="NSI19700.1"/>
    </source>
</evidence>
<dbReference type="Proteomes" id="UP000284472">
    <property type="component" value="Unassembled WGS sequence"/>
</dbReference>
<dbReference type="Pfam" id="PF01865">
    <property type="entry name" value="PhoU_div"/>
    <property type="match status" value="1"/>
</dbReference>
<evidence type="ECO:0000313" key="15">
    <source>
        <dbReference type="Proteomes" id="UP000285697"/>
    </source>
</evidence>
<evidence type="ECO:0000313" key="11">
    <source>
        <dbReference type="Proteomes" id="UP000260808"/>
    </source>
</evidence>
<dbReference type="Proteomes" id="UP001296643">
    <property type="component" value="Unassembled WGS sequence"/>
</dbReference>
<dbReference type="AlphaFoldDB" id="A0A2N5P1J5"/>
<dbReference type="Proteomes" id="UP000285697">
    <property type="component" value="Unassembled WGS sequence"/>
</dbReference>
<dbReference type="EMBL" id="JAQMLR010000006">
    <property type="protein sequence ID" value="MDB8738752.1"/>
    <property type="molecule type" value="Genomic_DNA"/>
</dbReference>
<dbReference type="Proteomes" id="UP001149331">
    <property type="component" value="Unassembled WGS sequence"/>
</dbReference>
<dbReference type="EMBL" id="QRIA01000005">
    <property type="protein sequence ID" value="RHG20872.1"/>
    <property type="molecule type" value="Genomic_DNA"/>
</dbReference>
<dbReference type="InterPro" id="IPR018445">
    <property type="entry name" value="Put_Phosphate_transp_reg"/>
</dbReference>
<name>A0A2N5P1J5_MEDGN</name>
<comment type="caution">
    <text evidence="8">The sequence shown here is derived from an EMBL/GenBank/DDBJ whole genome shotgun (WGS) entry which is preliminary data.</text>
</comment>
<evidence type="ECO:0000313" key="2">
    <source>
        <dbReference type="EMBL" id="MDB8738752.1"/>
    </source>
</evidence>
<evidence type="ECO:0000313" key="6">
    <source>
        <dbReference type="EMBL" id="RGM23706.1"/>
    </source>
</evidence>
<dbReference type="EMBL" id="JAAIRY010000003">
    <property type="protein sequence ID" value="NSI64297.1"/>
    <property type="molecule type" value="Genomic_DNA"/>
</dbReference>
<evidence type="ECO:0000313" key="14">
    <source>
        <dbReference type="Proteomes" id="UP000284472"/>
    </source>
</evidence>
<dbReference type="Proteomes" id="UP000283981">
    <property type="component" value="Unassembled WGS sequence"/>
</dbReference>
<dbReference type="PANTHER" id="PTHR37298">
    <property type="entry name" value="UPF0111 PROTEIN YKAA"/>
    <property type="match status" value="1"/>
</dbReference>
<organism evidence="8 15">
    <name type="scientific">Mediterraneibacter gnavus</name>
    <name type="common">Ruminococcus gnavus</name>
    <dbReference type="NCBI Taxonomy" id="33038"/>
    <lineage>
        <taxon>Bacteria</taxon>
        <taxon>Bacillati</taxon>
        <taxon>Bacillota</taxon>
        <taxon>Clostridia</taxon>
        <taxon>Lachnospirales</taxon>
        <taxon>Lachnospiraceae</taxon>
        <taxon>Mediterraneibacter</taxon>
    </lineage>
</organism>
<dbReference type="EMBL" id="QSIR01000005">
    <property type="protein sequence ID" value="RHD07851.1"/>
    <property type="molecule type" value="Genomic_DNA"/>
</dbReference>
<dbReference type="RefSeq" id="WP_009244514.1">
    <property type="nucleotide sequence ID" value="NZ_AP031446.1"/>
</dbReference>
<dbReference type="Proteomes" id="UP000283992">
    <property type="component" value="Unassembled WGS sequence"/>
</dbReference>
<reference evidence="4" key="3">
    <citation type="submission" date="2020-02" db="EMBL/GenBank/DDBJ databases">
        <authorList>
            <person name="Littmann E."/>
            <person name="Sorbara M."/>
        </authorList>
    </citation>
    <scope>NUCLEOTIDE SEQUENCE</scope>
    <source>
        <strain evidence="5">MSK.11.9</strain>
        <strain evidence="4">MSK.22.53</strain>
    </source>
</reference>
<dbReference type="Proteomes" id="UP000260808">
    <property type="component" value="Unassembled WGS sequence"/>
</dbReference>
<comment type="similarity">
    <text evidence="1">Belongs to the UPF0111 family.</text>
</comment>
<reference evidence="3" key="4">
    <citation type="submission" date="2022-12" db="EMBL/GenBank/DDBJ databases">
        <title>Genome of R. gnavus strain RSHDN_120.</title>
        <authorList>
            <person name="Abdugheni R."/>
        </authorList>
    </citation>
    <scope>NUCLEOTIDE SEQUENCE</scope>
    <source>
        <strain evidence="3">RSHDN_120</strain>
    </source>
</reference>
<evidence type="ECO:0000313" key="13">
    <source>
        <dbReference type="Proteomes" id="UP000283992"/>
    </source>
</evidence>
<reference evidence="4" key="2">
    <citation type="journal article" date="2020" name="Cell Host Microbe">
        <title>Functional and Genomic Variation between Human-Derived Isolates of Lachnospiraceae Reveals Inter- and Intra-Species Diversity.</title>
        <authorList>
            <person name="Sorbara M.T."/>
            <person name="Littmann E.R."/>
            <person name="Fontana E."/>
            <person name="Moody T.U."/>
            <person name="Kohout C.E."/>
            <person name="Gjonbalaj M."/>
            <person name="Eaton V."/>
            <person name="Seok R."/>
            <person name="Leiner I.M."/>
            <person name="Pamer E.G."/>
        </authorList>
    </citation>
    <scope>NUCLEOTIDE SEQUENCE</scope>
    <source>
        <strain evidence="5">MSK.11.9</strain>
        <strain evidence="4">MSK.22.53</strain>
    </source>
</reference>
<dbReference type="Proteomes" id="UP001296581">
    <property type="component" value="Unassembled WGS sequence"/>
</dbReference>
<evidence type="ECO:0000313" key="5">
    <source>
        <dbReference type="EMBL" id="NSI64297.1"/>
    </source>
</evidence>
<evidence type="ECO:0000313" key="3">
    <source>
        <dbReference type="EMBL" id="MDE1202783.1"/>
    </source>
</evidence>
<dbReference type="PANTHER" id="PTHR37298:SF1">
    <property type="entry name" value="UPF0111 PROTEIN YKAA"/>
    <property type="match status" value="1"/>
</dbReference>
<evidence type="ECO:0000313" key="8">
    <source>
        <dbReference type="EMBL" id="RHG20872.1"/>
    </source>
</evidence>
<dbReference type="EMBL" id="QRLN01000002">
    <property type="protein sequence ID" value="RHJ15482.1"/>
    <property type="molecule type" value="Genomic_DNA"/>
</dbReference>
<reference evidence="2" key="5">
    <citation type="submission" date="2023-01" db="EMBL/GenBank/DDBJ databases">
        <title>Human gut microbiome strain richness.</title>
        <authorList>
            <person name="Chen-Liaw A."/>
        </authorList>
    </citation>
    <scope>NUCLEOTIDE SEQUENCE</scope>
    <source>
        <strain evidence="2">1001217st1_A9_1001217B_191108</strain>
    </source>
</reference>
<dbReference type="EMBL" id="JAAIRM010000016">
    <property type="protein sequence ID" value="NSI19700.1"/>
    <property type="molecule type" value="Genomic_DNA"/>
</dbReference>
<dbReference type="InterPro" id="IPR052912">
    <property type="entry name" value="UPF0111_domain"/>
</dbReference>
<dbReference type="Gene3D" id="1.20.58.220">
    <property type="entry name" value="Phosphate transport system protein phou homolog 2, domain 2"/>
    <property type="match status" value="1"/>
</dbReference>
<dbReference type="SUPFAM" id="SSF109755">
    <property type="entry name" value="PhoU-like"/>
    <property type="match status" value="1"/>
</dbReference>
<reference evidence="11 12" key="1">
    <citation type="submission" date="2018-08" db="EMBL/GenBank/DDBJ databases">
        <title>A genome reference for cultivated species of the human gut microbiota.</title>
        <authorList>
            <person name="Zou Y."/>
            <person name="Xue W."/>
            <person name="Luo G."/>
        </authorList>
    </citation>
    <scope>NUCLEOTIDE SEQUENCE [LARGE SCALE GENOMIC DNA]</scope>
    <source>
        <strain evidence="10 13">AM12-54</strain>
        <strain evidence="9 12">AM21-18</strain>
        <strain evidence="8 15">AM22-7AC</strain>
        <strain evidence="7 14">AM32-6</strain>
        <strain evidence="6 11">TF01-20-2</strain>
    </source>
</reference>
<protein>
    <submittedName>
        <fullName evidence="8">DUF47 family protein</fullName>
    </submittedName>
</protein>
<evidence type="ECO:0000256" key="1">
    <source>
        <dbReference type="ARBA" id="ARBA00008591"/>
    </source>
</evidence>
<proteinExistence type="inferred from homology"/>
<gene>
    <name evidence="10" type="ORF">DW142_02040</name>
    <name evidence="9" type="ORF">DW243_02035</name>
    <name evidence="8" type="ORF">DW270_05750</name>
    <name evidence="7" type="ORF">DW812_05615</name>
    <name evidence="6" type="ORF">DXC31_06165</name>
    <name evidence="4" type="ORF">G4958_10105</name>
    <name evidence="5" type="ORF">G4981_03210</name>
    <name evidence="3" type="ORF">O4N78_04185</name>
    <name evidence="2" type="ORF">PNU63_08195</name>
</gene>
<dbReference type="EMBL" id="QSSX01000011">
    <property type="protein sequence ID" value="RGM23706.1"/>
    <property type="molecule type" value="Genomic_DNA"/>
</dbReference>